<sequence length="67" mass="7695">MATISQSVVRRHVTGLVIADHHETFVLLWNYETCQVFSNGEEEQKKVKEKNFSKNNRGPTHPLCLTP</sequence>
<evidence type="ECO:0000256" key="1">
    <source>
        <dbReference type="SAM" id="MobiDB-lite"/>
    </source>
</evidence>
<reference evidence="2" key="1">
    <citation type="submission" date="2014-11" db="EMBL/GenBank/DDBJ databases">
        <authorList>
            <person name="Amaro Gonzalez C."/>
        </authorList>
    </citation>
    <scope>NUCLEOTIDE SEQUENCE</scope>
</reference>
<dbReference type="EMBL" id="GBXM01000604">
    <property type="protein sequence ID" value="JAI07974.1"/>
    <property type="molecule type" value="Transcribed_RNA"/>
</dbReference>
<reference evidence="2" key="2">
    <citation type="journal article" date="2015" name="Fish Shellfish Immunol.">
        <title>Early steps in the European eel (Anguilla anguilla)-Vibrio vulnificus interaction in the gills: Role of the RtxA13 toxin.</title>
        <authorList>
            <person name="Callol A."/>
            <person name="Pajuelo D."/>
            <person name="Ebbesson L."/>
            <person name="Teles M."/>
            <person name="MacKenzie S."/>
            <person name="Amaro C."/>
        </authorList>
    </citation>
    <scope>NUCLEOTIDE SEQUENCE</scope>
</reference>
<dbReference type="AlphaFoldDB" id="A0A0E9Y1V3"/>
<feature type="region of interest" description="Disordered" evidence="1">
    <location>
        <begin position="45"/>
        <end position="67"/>
    </location>
</feature>
<organism evidence="2">
    <name type="scientific">Anguilla anguilla</name>
    <name type="common">European freshwater eel</name>
    <name type="synonym">Muraena anguilla</name>
    <dbReference type="NCBI Taxonomy" id="7936"/>
    <lineage>
        <taxon>Eukaryota</taxon>
        <taxon>Metazoa</taxon>
        <taxon>Chordata</taxon>
        <taxon>Craniata</taxon>
        <taxon>Vertebrata</taxon>
        <taxon>Euteleostomi</taxon>
        <taxon>Actinopterygii</taxon>
        <taxon>Neopterygii</taxon>
        <taxon>Teleostei</taxon>
        <taxon>Anguilliformes</taxon>
        <taxon>Anguillidae</taxon>
        <taxon>Anguilla</taxon>
    </lineage>
</organism>
<proteinExistence type="predicted"/>
<name>A0A0E9Y1V3_ANGAN</name>
<evidence type="ECO:0000313" key="2">
    <source>
        <dbReference type="EMBL" id="JAI07974.1"/>
    </source>
</evidence>
<accession>A0A0E9Y1V3</accession>
<protein>
    <submittedName>
        <fullName evidence="2">Uncharacterized protein</fullName>
    </submittedName>
</protein>